<keyword evidence="4" id="KW-0677">Repeat</keyword>
<evidence type="ECO:0000256" key="4">
    <source>
        <dbReference type="ARBA" id="ARBA00022737"/>
    </source>
</evidence>
<dbReference type="GO" id="GO:0005953">
    <property type="term" value="C:CAAX-protein geranylgeranyltransferase complex"/>
    <property type="evidence" value="ECO:0007669"/>
    <property type="project" value="TreeGrafter"/>
</dbReference>
<reference evidence="5" key="2">
    <citation type="submission" date="2023-05" db="EMBL/GenBank/DDBJ databases">
        <authorList>
            <person name="Schelkunov M.I."/>
        </authorList>
    </citation>
    <scope>NUCLEOTIDE SEQUENCE</scope>
    <source>
        <strain evidence="5">Hsosn_3</strain>
        <tissue evidence="5">Leaf</tissue>
    </source>
</reference>
<dbReference type="InterPro" id="IPR002088">
    <property type="entry name" value="Prenyl_trans_a"/>
</dbReference>
<comment type="caution">
    <text evidence="5">The sequence shown here is derived from an EMBL/GenBank/DDBJ whole genome shotgun (WGS) entry which is preliminary data.</text>
</comment>
<dbReference type="PANTHER" id="PTHR11129:SF10">
    <property type="entry name" value="PROTEIN PRENYLYLTRANSFERASE SUPERFAMILY PROTEIN"/>
    <property type="match status" value="1"/>
</dbReference>
<evidence type="ECO:0000256" key="2">
    <source>
        <dbReference type="ARBA" id="ARBA00022602"/>
    </source>
</evidence>
<evidence type="ECO:0000313" key="6">
    <source>
        <dbReference type="Proteomes" id="UP001237642"/>
    </source>
</evidence>
<proteinExistence type="inferred from homology"/>
<dbReference type="EMBL" id="JAUIZM010000003">
    <property type="protein sequence ID" value="KAK1394826.1"/>
    <property type="molecule type" value="Genomic_DNA"/>
</dbReference>
<comment type="similarity">
    <text evidence="1">Belongs to the protein prenyltransferase subunit alpha family.</text>
</comment>
<dbReference type="GO" id="GO:0004660">
    <property type="term" value="F:protein farnesyltransferase activity"/>
    <property type="evidence" value="ECO:0007669"/>
    <property type="project" value="TreeGrafter"/>
</dbReference>
<dbReference type="Gene3D" id="1.25.40.120">
    <property type="entry name" value="Protein prenylyltransferase"/>
    <property type="match status" value="1"/>
</dbReference>
<protein>
    <submittedName>
        <fullName evidence="5">Protein prenyltransferase alpha subunit repeat-containing protein 1</fullName>
    </submittedName>
</protein>
<dbReference type="SUPFAM" id="SSF48439">
    <property type="entry name" value="Protein prenylyltransferase"/>
    <property type="match status" value="1"/>
</dbReference>
<name>A0AAD8J204_9APIA</name>
<organism evidence="5 6">
    <name type="scientific">Heracleum sosnowskyi</name>
    <dbReference type="NCBI Taxonomy" id="360622"/>
    <lineage>
        <taxon>Eukaryota</taxon>
        <taxon>Viridiplantae</taxon>
        <taxon>Streptophyta</taxon>
        <taxon>Embryophyta</taxon>
        <taxon>Tracheophyta</taxon>
        <taxon>Spermatophyta</taxon>
        <taxon>Magnoliopsida</taxon>
        <taxon>eudicotyledons</taxon>
        <taxon>Gunneridae</taxon>
        <taxon>Pentapetalae</taxon>
        <taxon>asterids</taxon>
        <taxon>campanulids</taxon>
        <taxon>Apiales</taxon>
        <taxon>Apiaceae</taxon>
        <taxon>Apioideae</taxon>
        <taxon>apioid superclade</taxon>
        <taxon>Tordylieae</taxon>
        <taxon>Tordyliinae</taxon>
        <taxon>Heracleum</taxon>
    </lineage>
</organism>
<reference evidence="5" key="1">
    <citation type="submission" date="2023-02" db="EMBL/GenBank/DDBJ databases">
        <title>Genome of toxic invasive species Heracleum sosnowskyi carries increased number of genes despite the absence of recent whole-genome duplications.</title>
        <authorList>
            <person name="Schelkunov M."/>
            <person name="Shtratnikova V."/>
            <person name="Makarenko M."/>
            <person name="Klepikova A."/>
            <person name="Omelchenko D."/>
            <person name="Novikova G."/>
            <person name="Obukhova E."/>
            <person name="Bogdanov V."/>
            <person name="Penin A."/>
            <person name="Logacheva M."/>
        </authorList>
    </citation>
    <scope>NUCLEOTIDE SEQUENCE</scope>
    <source>
        <strain evidence="5">Hsosn_3</strain>
        <tissue evidence="5">Leaf</tissue>
    </source>
</reference>
<keyword evidence="6" id="KW-1185">Reference proteome</keyword>
<evidence type="ECO:0000256" key="3">
    <source>
        <dbReference type="ARBA" id="ARBA00022679"/>
    </source>
</evidence>
<sequence>MEEEKVSDSGGEADPSQLLYHLESILDSHPLINEVGFIHPSQFLSLAEEASTLVSASIETIAQPEDERVNTKLSGGNTPDMVFWNRDHKLGISTEYLLPLYKAAKNAFMAAVGRYNNAKMSRFHEESGEASVSGRSSSFKNFCAVDVMKHSRALLLLNSDFGTAWNYRKLMVSKEPHVANFMDELGFSKLVLSYSPKSECAWSHRRWVIKMISGKCLNLQEIVEKESDLVKLIAEKSKMNYRAWNHRCWLVSYMSSGQVIYEIISSRDWAGLNVADNSCFHYRSRLMLRMLEGSLTKQGPKTISSHDAEYYKILKEELDWNEMLIKRYIGREALWLYRRFLSIYWINQFVIDGADALPHSNQTPISTSEIKTFLDNELQLFYSCQVFSVNDFDDYRAQATFSATYMLWITRHFSQYPGSELIMELRPRDVQEVLEKYCPERSCLWNFLRTP</sequence>
<evidence type="ECO:0000313" key="5">
    <source>
        <dbReference type="EMBL" id="KAK1394826.1"/>
    </source>
</evidence>
<dbReference type="GO" id="GO:0005965">
    <property type="term" value="C:protein farnesyltransferase complex"/>
    <property type="evidence" value="ECO:0007669"/>
    <property type="project" value="TreeGrafter"/>
</dbReference>
<dbReference type="Proteomes" id="UP001237642">
    <property type="component" value="Unassembled WGS sequence"/>
</dbReference>
<accession>A0AAD8J204</accession>
<keyword evidence="2" id="KW-0637">Prenyltransferase</keyword>
<dbReference type="AlphaFoldDB" id="A0AAD8J204"/>
<keyword evidence="3" id="KW-0808">Transferase</keyword>
<gene>
    <name evidence="5" type="ORF">POM88_013882</name>
</gene>
<dbReference type="Pfam" id="PF01239">
    <property type="entry name" value="PPTA"/>
    <property type="match status" value="2"/>
</dbReference>
<dbReference type="PANTHER" id="PTHR11129">
    <property type="entry name" value="PROTEIN FARNESYLTRANSFERASE ALPHA SUBUNIT/RAB GERANYLGERANYL TRANSFERASE ALPHA SUBUNIT"/>
    <property type="match status" value="1"/>
</dbReference>
<evidence type="ECO:0000256" key="1">
    <source>
        <dbReference type="ARBA" id="ARBA00006734"/>
    </source>
</evidence>
<dbReference type="GO" id="GO:0004662">
    <property type="term" value="F:CAAX-protein geranylgeranyltransferase activity"/>
    <property type="evidence" value="ECO:0007669"/>
    <property type="project" value="TreeGrafter"/>
</dbReference>
<dbReference type="PROSITE" id="PS51147">
    <property type="entry name" value="PFTA"/>
    <property type="match status" value="2"/>
</dbReference>